<dbReference type="EMBL" id="KV454016">
    <property type="protein sequence ID" value="ODV94034.1"/>
    <property type="molecule type" value="Genomic_DNA"/>
</dbReference>
<evidence type="ECO:0000313" key="6">
    <source>
        <dbReference type="EMBL" id="ODV94034.1"/>
    </source>
</evidence>
<keyword evidence="7" id="KW-1185">Reference proteome</keyword>
<evidence type="ECO:0000256" key="1">
    <source>
        <dbReference type="ARBA" id="ARBA00001917"/>
    </source>
</evidence>
<dbReference type="PANTHER" id="PTHR22893">
    <property type="entry name" value="NADH OXIDOREDUCTASE-RELATED"/>
    <property type="match status" value="1"/>
</dbReference>
<reference evidence="7" key="1">
    <citation type="submission" date="2016-05" db="EMBL/GenBank/DDBJ databases">
        <title>Comparative genomics of biotechnologically important yeasts.</title>
        <authorList>
            <consortium name="DOE Joint Genome Institute"/>
            <person name="Riley R."/>
            <person name="Haridas S."/>
            <person name="Wolfe K.H."/>
            <person name="Lopes M.R."/>
            <person name="Hittinger C.T."/>
            <person name="Goker M."/>
            <person name="Salamov A."/>
            <person name="Wisecaver J."/>
            <person name="Long T.M."/>
            <person name="Aerts A.L."/>
            <person name="Barry K."/>
            <person name="Choi C."/>
            <person name="Clum A."/>
            <person name="Coughlan A.Y."/>
            <person name="Deshpande S."/>
            <person name="Douglass A.P."/>
            <person name="Hanson S.J."/>
            <person name="Klenk H.-P."/>
            <person name="Labutti K."/>
            <person name="Lapidus A."/>
            <person name="Lindquist E."/>
            <person name="Lipzen A."/>
            <person name="Meier-Kolthoff J.P."/>
            <person name="Ohm R.A."/>
            <person name="Otillar R.P."/>
            <person name="Pangilinan J."/>
            <person name="Peng Y."/>
            <person name="Rokas A."/>
            <person name="Rosa C.A."/>
            <person name="Scheuner C."/>
            <person name="Sibirny A.A."/>
            <person name="Slot J.C."/>
            <person name="Stielow J.B."/>
            <person name="Sun H."/>
            <person name="Kurtzman C.P."/>
            <person name="Blackwell M."/>
            <person name="Grigoriev I.V."/>
            <person name="Jeffries T.W."/>
        </authorList>
    </citation>
    <scope>NUCLEOTIDE SEQUENCE [LARGE SCALE GENOMIC DNA]</scope>
    <source>
        <strain evidence="7">NRRL Y-2460</strain>
    </source>
</reference>
<dbReference type="Proteomes" id="UP000094236">
    <property type="component" value="Unassembled WGS sequence"/>
</dbReference>
<keyword evidence="3" id="KW-0560">Oxidoreductase</keyword>
<organism evidence="6 7">
    <name type="scientific">Pachysolen tannophilus NRRL Y-2460</name>
    <dbReference type="NCBI Taxonomy" id="669874"/>
    <lineage>
        <taxon>Eukaryota</taxon>
        <taxon>Fungi</taxon>
        <taxon>Dikarya</taxon>
        <taxon>Ascomycota</taxon>
        <taxon>Saccharomycotina</taxon>
        <taxon>Pichiomycetes</taxon>
        <taxon>Pachysolenaceae</taxon>
        <taxon>Pachysolen</taxon>
    </lineage>
</organism>
<evidence type="ECO:0000259" key="5">
    <source>
        <dbReference type="Pfam" id="PF00724"/>
    </source>
</evidence>
<dbReference type="AlphaFoldDB" id="A0A1E4TQL6"/>
<evidence type="ECO:0000256" key="2">
    <source>
        <dbReference type="ARBA" id="ARBA00005979"/>
    </source>
</evidence>
<dbReference type="InterPro" id="IPR013785">
    <property type="entry name" value="Aldolase_TIM"/>
</dbReference>
<dbReference type="GO" id="GO:0005829">
    <property type="term" value="C:cytosol"/>
    <property type="evidence" value="ECO:0007669"/>
    <property type="project" value="UniProtKB-ARBA"/>
</dbReference>
<evidence type="ECO:0000313" key="7">
    <source>
        <dbReference type="Proteomes" id="UP000094236"/>
    </source>
</evidence>
<dbReference type="Gene3D" id="3.20.20.70">
    <property type="entry name" value="Aldolase class I"/>
    <property type="match status" value="1"/>
</dbReference>
<evidence type="ECO:0000256" key="4">
    <source>
        <dbReference type="SAM" id="MobiDB-lite"/>
    </source>
</evidence>
<evidence type="ECO:0000256" key="3">
    <source>
        <dbReference type="ARBA" id="ARBA00023002"/>
    </source>
</evidence>
<dbReference type="PANTHER" id="PTHR22893:SF129">
    <property type="entry name" value="FLAVIN OXIDOREDUCTASE HXNT"/>
    <property type="match status" value="1"/>
</dbReference>
<dbReference type="CDD" id="cd02933">
    <property type="entry name" value="OYE_like_FMN"/>
    <property type="match status" value="1"/>
</dbReference>
<feature type="domain" description="NADH:flavin oxidoreductase/NADH oxidase N-terminal" evidence="5">
    <location>
        <begin position="11"/>
        <end position="366"/>
    </location>
</feature>
<sequence>MATHMNDTSTMFESFKLGSSTLSHRVALAPCTRMRAEKAGDFYVPGDLMVEYYTQRATAGGLLITDACPISETACGYLGVAGIFNSEQVSGWKRVTDAVHSKGGIIYCQLWHVGRATVAQLIKGTQPISSVSTALEGDSLFPGVSYRDAPPRAMIKDDFIEVTNDFVKAAKVAIEKAGFDGVEIHGANGYLLDQFLHDNVNTRTDTYGGKSIKNRARFPLEVLKSVCTEIGAEKTAIRLSPFNYFQDTRDSDPNATWSYVCQEIVNLDEPIAYVHMIEPRFDEKLNAEDKIKSLEEQVGKAEGFSLNGFRSILKNKNISFIAAGGFSKETALKKLEAGDADVIAFGRHFIANPDLVERFKADLPLNKYDRPSFYGSDPPKNGYTTYPTYANSQLNGKAH</sequence>
<dbReference type="InterPro" id="IPR001155">
    <property type="entry name" value="OxRdtase_FMN_N"/>
</dbReference>
<dbReference type="GO" id="GO:0003959">
    <property type="term" value="F:NADPH dehydrogenase activity"/>
    <property type="evidence" value="ECO:0007669"/>
    <property type="project" value="TreeGrafter"/>
</dbReference>
<dbReference type="Pfam" id="PF00724">
    <property type="entry name" value="Oxidored_FMN"/>
    <property type="match status" value="1"/>
</dbReference>
<dbReference type="FunFam" id="3.20.20.70:FF:000059">
    <property type="entry name" value="N-ethylmaleimide reductase, FMN-linked"/>
    <property type="match status" value="1"/>
</dbReference>
<comment type="similarity">
    <text evidence="2">Belongs to the NADH:flavin oxidoreductase/NADH oxidase family.</text>
</comment>
<name>A0A1E4TQL6_PACTA</name>
<accession>A0A1E4TQL6</accession>
<dbReference type="GO" id="GO:0016628">
    <property type="term" value="F:oxidoreductase activity, acting on the CH-CH group of donors, NAD or NADP as acceptor"/>
    <property type="evidence" value="ECO:0007669"/>
    <property type="project" value="UniProtKB-ARBA"/>
</dbReference>
<dbReference type="InterPro" id="IPR045247">
    <property type="entry name" value="Oye-like"/>
</dbReference>
<comment type="cofactor">
    <cofactor evidence="1">
        <name>FMN</name>
        <dbReference type="ChEBI" id="CHEBI:58210"/>
    </cofactor>
</comment>
<feature type="region of interest" description="Disordered" evidence="4">
    <location>
        <begin position="374"/>
        <end position="399"/>
    </location>
</feature>
<dbReference type="SUPFAM" id="SSF51395">
    <property type="entry name" value="FMN-linked oxidoreductases"/>
    <property type="match status" value="1"/>
</dbReference>
<feature type="compositionally biased region" description="Polar residues" evidence="4">
    <location>
        <begin position="382"/>
        <end position="399"/>
    </location>
</feature>
<gene>
    <name evidence="6" type="ORF">PACTADRAFT_50929</name>
</gene>
<proteinExistence type="inferred from homology"/>
<dbReference type="STRING" id="669874.A0A1E4TQL6"/>
<protein>
    <recommendedName>
        <fullName evidence="5">NADH:flavin oxidoreductase/NADH oxidase N-terminal domain-containing protein</fullName>
    </recommendedName>
</protein>
<dbReference type="GO" id="GO:0010181">
    <property type="term" value="F:FMN binding"/>
    <property type="evidence" value="ECO:0007669"/>
    <property type="project" value="InterPro"/>
</dbReference>
<dbReference type="OrthoDB" id="276546at2759"/>